<proteinExistence type="predicted"/>
<organism evidence="2 3">
    <name type="scientific">Trichonephila clavata</name>
    <name type="common">Joro spider</name>
    <name type="synonym">Nephila clavata</name>
    <dbReference type="NCBI Taxonomy" id="2740835"/>
    <lineage>
        <taxon>Eukaryota</taxon>
        <taxon>Metazoa</taxon>
        <taxon>Ecdysozoa</taxon>
        <taxon>Arthropoda</taxon>
        <taxon>Chelicerata</taxon>
        <taxon>Arachnida</taxon>
        <taxon>Araneae</taxon>
        <taxon>Araneomorphae</taxon>
        <taxon>Entelegynae</taxon>
        <taxon>Araneoidea</taxon>
        <taxon>Nephilidae</taxon>
        <taxon>Trichonephila</taxon>
    </lineage>
</organism>
<evidence type="ECO:0000313" key="2">
    <source>
        <dbReference type="EMBL" id="GFQ72830.1"/>
    </source>
</evidence>
<dbReference type="InterPro" id="IPR011333">
    <property type="entry name" value="SKP1/BTB/POZ_sf"/>
</dbReference>
<keyword evidence="2" id="KW-0808">Transferase</keyword>
<dbReference type="PROSITE" id="PS50097">
    <property type="entry name" value="BTB"/>
    <property type="match status" value="1"/>
</dbReference>
<dbReference type="AlphaFoldDB" id="A0A8X6KDI7"/>
<dbReference type="InterPro" id="IPR000210">
    <property type="entry name" value="BTB/POZ_dom"/>
</dbReference>
<comment type="caution">
    <text evidence="2">The sequence shown here is derived from an EMBL/GenBank/DDBJ whole genome shotgun (WGS) entry which is preliminary data.</text>
</comment>
<evidence type="ECO:0000259" key="1">
    <source>
        <dbReference type="PROSITE" id="PS50097"/>
    </source>
</evidence>
<gene>
    <name evidence="2" type="primary">ibtk</name>
    <name evidence="2" type="ORF">TNCT_133821</name>
</gene>
<dbReference type="Proteomes" id="UP000887116">
    <property type="component" value="Unassembled WGS sequence"/>
</dbReference>
<keyword evidence="3" id="KW-1185">Reference proteome</keyword>
<dbReference type="Pfam" id="PF00651">
    <property type="entry name" value="BTB"/>
    <property type="match status" value="1"/>
</dbReference>
<accession>A0A8X6KDI7</accession>
<keyword evidence="2" id="KW-0418">Kinase</keyword>
<dbReference type="Gene3D" id="3.30.710.10">
    <property type="entry name" value="Potassium Channel Kv1.1, Chain A"/>
    <property type="match status" value="1"/>
</dbReference>
<name>A0A8X6KDI7_TRICU</name>
<reference evidence="2" key="1">
    <citation type="submission" date="2020-07" db="EMBL/GenBank/DDBJ databases">
        <title>Multicomponent nature underlies the extraordinary mechanical properties of spider dragline silk.</title>
        <authorList>
            <person name="Kono N."/>
            <person name="Nakamura H."/>
            <person name="Mori M."/>
            <person name="Yoshida Y."/>
            <person name="Ohtoshi R."/>
            <person name="Malay A.D."/>
            <person name="Moran D.A.P."/>
            <person name="Tomita M."/>
            <person name="Numata K."/>
            <person name="Arakawa K."/>
        </authorList>
    </citation>
    <scope>NUCLEOTIDE SEQUENCE</scope>
</reference>
<sequence>MQDGKKAKSTKNKVSNPIHILQEACKRFSLSCLSKRLDGIQLIDGKISVVESDKMKCLTFERQSMSNLYDVNLISSNGNTFGCHKCILAARLDYFHCMLGSCWAEGWIDGKNQ</sequence>
<feature type="domain" description="BTB" evidence="1">
    <location>
        <begin position="69"/>
        <end position="99"/>
    </location>
</feature>
<protein>
    <submittedName>
        <fullName evidence="2">Inhibitor of Bruton tyrosine kinase</fullName>
    </submittedName>
</protein>
<dbReference type="EMBL" id="BMAO01021210">
    <property type="protein sequence ID" value="GFQ72830.1"/>
    <property type="molecule type" value="Genomic_DNA"/>
</dbReference>
<dbReference type="OrthoDB" id="1893551at2759"/>
<dbReference type="GO" id="GO:0016301">
    <property type="term" value="F:kinase activity"/>
    <property type="evidence" value="ECO:0007669"/>
    <property type="project" value="UniProtKB-KW"/>
</dbReference>
<evidence type="ECO:0000313" key="3">
    <source>
        <dbReference type="Proteomes" id="UP000887116"/>
    </source>
</evidence>
<dbReference type="SUPFAM" id="SSF54695">
    <property type="entry name" value="POZ domain"/>
    <property type="match status" value="1"/>
</dbReference>